<comment type="caution">
    <text evidence="2">The sequence shown here is derived from an EMBL/GenBank/DDBJ whole genome shotgun (WGS) entry which is preliminary data.</text>
</comment>
<evidence type="ECO:0000313" key="2">
    <source>
        <dbReference type="EMBL" id="MBS2553077.1"/>
    </source>
</evidence>
<feature type="region of interest" description="Disordered" evidence="1">
    <location>
        <begin position="98"/>
        <end position="134"/>
    </location>
</feature>
<sequence length="166" mass="17973">LPMAFRPAAVPPPPATAPAPLTTPVQRSGMTSFLRDTAAEQINNKRGDFHDTVADQFSTFSDIRDAASLMRDPSQLRQMAKQRGIDMIADSNPVVGALLNSRRSGESGSGSGPRGGGAGGHRTKGRGEHQEMEQLAEKLVAPLARLLRTELRMDRERMGRLRDSGR</sequence>
<evidence type="ECO:0000313" key="3">
    <source>
        <dbReference type="Proteomes" id="UP000730482"/>
    </source>
</evidence>
<feature type="compositionally biased region" description="Gly residues" evidence="1">
    <location>
        <begin position="107"/>
        <end position="120"/>
    </location>
</feature>
<evidence type="ECO:0000256" key="1">
    <source>
        <dbReference type="SAM" id="MobiDB-lite"/>
    </source>
</evidence>
<protein>
    <submittedName>
        <fullName evidence="2">Uncharacterized protein</fullName>
    </submittedName>
</protein>
<gene>
    <name evidence="2" type="ORF">KGQ19_40115</name>
</gene>
<accession>A0ABS5L3Y8</accession>
<name>A0ABS5L3Y8_9ACTN</name>
<feature type="compositionally biased region" description="Basic and acidic residues" evidence="1">
    <location>
        <begin position="125"/>
        <end position="134"/>
    </location>
</feature>
<dbReference type="EMBL" id="JAAFYZ010000230">
    <property type="protein sequence ID" value="MBS2553077.1"/>
    <property type="molecule type" value="Genomic_DNA"/>
</dbReference>
<feature type="non-terminal residue" evidence="2">
    <location>
        <position position="1"/>
    </location>
</feature>
<feature type="region of interest" description="Disordered" evidence="1">
    <location>
        <begin position="1"/>
        <end position="26"/>
    </location>
</feature>
<keyword evidence="3" id="KW-1185">Reference proteome</keyword>
<organism evidence="2 3">
    <name type="scientific">Catenulispora pinistramenti</name>
    <dbReference type="NCBI Taxonomy" id="2705254"/>
    <lineage>
        <taxon>Bacteria</taxon>
        <taxon>Bacillati</taxon>
        <taxon>Actinomycetota</taxon>
        <taxon>Actinomycetes</taxon>
        <taxon>Catenulisporales</taxon>
        <taxon>Catenulisporaceae</taxon>
        <taxon>Catenulispora</taxon>
    </lineage>
</organism>
<reference evidence="2 3" key="1">
    <citation type="submission" date="2020-02" db="EMBL/GenBank/DDBJ databases">
        <title>Acidophilic actinobacteria isolated from forest soil.</title>
        <authorList>
            <person name="Golinska P."/>
        </authorList>
    </citation>
    <scope>NUCLEOTIDE SEQUENCE [LARGE SCALE GENOMIC DNA]</scope>
    <source>
        <strain evidence="2 3">NL8</strain>
    </source>
</reference>
<proteinExistence type="predicted"/>
<dbReference type="Proteomes" id="UP000730482">
    <property type="component" value="Unassembled WGS sequence"/>
</dbReference>